<feature type="signal peptide" evidence="1">
    <location>
        <begin position="1"/>
        <end position="24"/>
    </location>
</feature>
<dbReference type="Gramene" id="ONIVA12G13840.1">
    <property type="protein sequence ID" value="ONIVA12G13840.1"/>
    <property type="gene ID" value="ONIVA12G13840"/>
</dbReference>
<dbReference type="AlphaFoldDB" id="A0A0E0JAY1"/>
<dbReference type="HOGENOM" id="CLU_1063119_0_0_1"/>
<accession>A0A0E0JAY1</accession>
<sequence length="262" mass="29067">MPPAPSSWPSLAVHAAVAVAAAAAATPRRRASRRRLGFGRETRVFERAEGRGEEERRVVATWHAGSRSRDAKQRTACVRFISFRWAGLSRRHGSNRLRGTRGGGGGVTGATPQACNVGIPDLPAAPGCPPPPPSPVPLSVLAPRKRLENHSPAESSHKCVNDGIHDCATGKGKRLRGFEKGPSSSRLWQWWYSKPKKEKKYWRPQVRRIEGCQNVRSVKQIRVFSSFFFLLVCNLMRMVPDDRVVQALQVGCIFLFPESNRN</sequence>
<protein>
    <submittedName>
        <fullName evidence="2">Uncharacterized protein</fullName>
    </submittedName>
</protein>
<evidence type="ECO:0000313" key="2">
    <source>
        <dbReference type="EnsemblPlants" id="ONIVA12G13840.1"/>
    </source>
</evidence>
<proteinExistence type="predicted"/>
<reference evidence="2" key="2">
    <citation type="submission" date="2018-04" db="EMBL/GenBank/DDBJ databases">
        <title>OnivRS2 (Oryza nivara Reference Sequence Version 2).</title>
        <authorList>
            <person name="Zhang J."/>
            <person name="Kudrna D."/>
            <person name="Lee S."/>
            <person name="Talag J."/>
            <person name="Rajasekar S."/>
            <person name="Welchert J."/>
            <person name="Hsing Y.-I."/>
            <person name="Wing R.A."/>
        </authorList>
    </citation>
    <scope>NUCLEOTIDE SEQUENCE [LARGE SCALE GENOMIC DNA]</scope>
    <source>
        <strain evidence="2">SL10</strain>
    </source>
</reference>
<feature type="chain" id="PRO_5002363891" evidence="1">
    <location>
        <begin position="25"/>
        <end position="262"/>
    </location>
</feature>
<organism evidence="2">
    <name type="scientific">Oryza nivara</name>
    <name type="common">Indian wild rice</name>
    <name type="synonym">Oryza sativa f. spontanea</name>
    <dbReference type="NCBI Taxonomy" id="4536"/>
    <lineage>
        <taxon>Eukaryota</taxon>
        <taxon>Viridiplantae</taxon>
        <taxon>Streptophyta</taxon>
        <taxon>Embryophyta</taxon>
        <taxon>Tracheophyta</taxon>
        <taxon>Spermatophyta</taxon>
        <taxon>Magnoliopsida</taxon>
        <taxon>Liliopsida</taxon>
        <taxon>Poales</taxon>
        <taxon>Poaceae</taxon>
        <taxon>BOP clade</taxon>
        <taxon>Oryzoideae</taxon>
        <taxon>Oryzeae</taxon>
        <taxon>Oryzinae</taxon>
        <taxon>Oryza</taxon>
    </lineage>
</organism>
<keyword evidence="3" id="KW-1185">Reference proteome</keyword>
<name>A0A0E0JAY1_ORYNI</name>
<keyword evidence="1" id="KW-0732">Signal</keyword>
<evidence type="ECO:0000313" key="3">
    <source>
        <dbReference type="Proteomes" id="UP000006591"/>
    </source>
</evidence>
<dbReference type="EnsemblPlants" id="ONIVA12G13840.1">
    <property type="protein sequence ID" value="ONIVA12G13840.1"/>
    <property type="gene ID" value="ONIVA12G13840"/>
</dbReference>
<dbReference type="Proteomes" id="UP000006591">
    <property type="component" value="Chromosome 12"/>
</dbReference>
<evidence type="ECO:0000256" key="1">
    <source>
        <dbReference type="SAM" id="SignalP"/>
    </source>
</evidence>
<reference evidence="2" key="1">
    <citation type="submission" date="2015-04" db="UniProtKB">
        <authorList>
            <consortium name="EnsemblPlants"/>
        </authorList>
    </citation>
    <scope>IDENTIFICATION</scope>
    <source>
        <strain evidence="2">SL10</strain>
    </source>
</reference>